<feature type="compositionally biased region" description="Basic and acidic residues" evidence="1">
    <location>
        <begin position="143"/>
        <end position="167"/>
    </location>
</feature>
<evidence type="ECO:0000256" key="2">
    <source>
        <dbReference type="SAM" id="SignalP"/>
    </source>
</evidence>
<dbReference type="VEuPathDB" id="FungiDB:KRP22_9409"/>
<dbReference type="AlphaFoldDB" id="H3HD14"/>
<dbReference type="VEuPathDB" id="FungiDB:KRP23_8966"/>
<organism evidence="3 4">
    <name type="scientific">Phytophthora ramorum</name>
    <name type="common">Sudden oak death agent</name>
    <dbReference type="NCBI Taxonomy" id="164328"/>
    <lineage>
        <taxon>Eukaryota</taxon>
        <taxon>Sar</taxon>
        <taxon>Stramenopiles</taxon>
        <taxon>Oomycota</taxon>
        <taxon>Peronosporomycetes</taxon>
        <taxon>Peronosporales</taxon>
        <taxon>Peronosporaceae</taxon>
        <taxon>Phytophthora</taxon>
    </lineage>
</organism>
<dbReference type="PANTHER" id="PTHR34204:SF2">
    <property type="entry name" value="RNA-BINDING ASCH DOMAIN PROTEIN"/>
    <property type="match status" value="1"/>
</dbReference>
<keyword evidence="2" id="KW-0732">Signal</keyword>
<evidence type="ECO:0000313" key="4">
    <source>
        <dbReference type="Proteomes" id="UP000005238"/>
    </source>
</evidence>
<accession>H3HD14</accession>
<feature type="region of interest" description="Disordered" evidence="1">
    <location>
        <begin position="84"/>
        <end position="116"/>
    </location>
</feature>
<feature type="signal peptide" evidence="2">
    <location>
        <begin position="1"/>
        <end position="23"/>
    </location>
</feature>
<dbReference type="VEuPathDB" id="FungiDB:KRP23_8968"/>
<feature type="compositionally biased region" description="Low complexity" evidence="1">
    <location>
        <begin position="84"/>
        <end position="114"/>
    </location>
</feature>
<feature type="region of interest" description="Disordered" evidence="1">
    <location>
        <begin position="647"/>
        <end position="672"/>
    </location>
</feature>
<evidence type="ECO:0000313" key="3">
    <source>
        <dbReference type="EnsemblProtists" id="Phyra95696"/>
    </source>
</evidence>
<name>H3HD14_PHYRM</name>
<dbReference type="HOGENOM" id="CLU_400378_0_0_1"/>
<dbReference type="PANTHER" id="PTHR34204">
    <property type="entry name" value="RNA-BINDING ASCH DOMAIN PROTEIN"/>
    <property type="match status" value="1"/>
</dbReference>
<dbReference type="EnsemblProtists" id="Phyra95696">
    <property type="protein sequence ID" value="Phyra95696"/>
    <property type="gene ID" value="Phyra95696"/>
</dbReference>
<protein>
    <submittedName>
        <fullName evidence="3">Uncharacterized protein</fullName>
    </submittedName>
</protein>
<reference evidence="3" key="2">
    <citation type="submission" date="2015-06" db="UniProtKB">
        <authorList>
            <consortium name="EnsemblProtists"/>
        </authorList>
    </citation>
    <scope>IDENTIFICATION</scope>
    <source>
        <strain evidence="3">Pr102</strain>
    </source>
</reference>
<dbReference type="PROSITE" id="PS51257">
    <property type="entry name" value="PROKAR_LIPOPROTEIN"/>
    <property type="match status" value="1"/>
</dbReference>
<reference evidence="4" key="1">
    <citation type="journal article" date="2006" name="Science">
        <title>Phytophthora genome sequences uncover evolutionary origins and mechanisms of pathogenesis.</title>
        <authorList>
            <person name="Tyler B.M."/>
            <person name="Tripathy S."/>
            <person name="Zhang X."/>
            <person name="Dehal P."/>
            <person name="Jiang R.H."/>
            <person name="Aerts A."/>
            <person name="Arredondo F.D."/>
            <person name="Baxter L."/>
            <person name="Bensasson D."/>
            <person name="Beynon J.L."/>
            <person name="Chapman J."/>
            <person name="Damasceno C.M."/>
            <person name="Dorrance A.E."/>
            <person name="Dou D."/>
            <person name="Dickerman A.W."/>
            <person name="Dubchak I.L."/>
            <person name="Garbelotto M."/>
            <person name="Gijzen M."/>
            <person name="Gordon S.G."/>
            <person name="Govers F."/>
            <person name="Grunwald N.J."/>
            <person name="Huang W."/>
            <person name="Ivors K.L."/>
            <person name="Jones R.W."/>
            <person name="Kamoun S."/>
            <person name="Krampis K."/>
            <person name="Lamour K.H."/>
            <person name="Lee M.K."/>
            <person name="McDonald W.H."/>
            <person name="Medina M."/>
            <person name="Meijer H.J."/>
            <person name="Nordberg E.K."/>
            <person name="Maclean D.J."/>
            <person name="Ospina-Giraldo M.D."/>
            <person name="Morris P.F."/>
            <person name="Phuntumart V."/>
            <person name="Putnam N.H."/>
            <person name="Rash S."/>
            <person name="Rose J.K."/>
            <person name="Sakihama Y."/>
            <person name="Salamov A.A."/>
            <person name="Savidor A."/>
            <person name="Scheuring C.F."/>
            <person name="Smith B.M."/>
            <person name="Sobral B.W."/>
            <person name="Terry A."/>
            <person name="Torto-Alalibo T.A."/>
            <person name="Win J."/>
            <person name="Xu Z."/>
            <person name="Zhang H."/>
            <person name="Grigoriev I.V."/>
            <person name="Rokhsar D.S."/>
            <person name="Boore J.L."/>
        </authorList>
    </citation>
    <scope>NUCLEOTIDE SEQUENCE [LARGE SCALE GENOMIC DNA]</scope>
    <source>
        <strain evidence="4">Pr102</strain>
    </source>
</reference>
<dbReference type="EMBL" id="DS566045">
    <property type="status" value="NOT_ANNOTATED_CDS"/>
    <property type="molecule type" value="Genomic_DNA"/>
</dbReference>
<dbReference type="VEuPathDB" id="FungiDB:KRP23_8967"/>
<dbReference type="VEuPathDB" id="FungiDB:KRP22_9410"/>
<feature type="chain" id="PRO_5003588418" evidence="2">
    <location>
        <begin position="24"/>
        <end position="688"/>
    </location>
</feature>
<dbReference type="eggNOG" id="ENOG502QW79">
    <property type="taxonomic scope" value="Eukaryota"/>
</dbReference>
<dbReference type="InParanoid" id="H3HD14"/>
<feature type="region of interest" description="Disordered" evidence="1">
    <location>
        <begin position="475"/>
        <end position="511"/>
    </location>
</feature>
<dbReference type="VEuPathDB" id="FungiDB:KRP22_9408"/>
<evidence type="ECO:0000256" key="1">
    <source>
        <dbReference type="SAM" id="MobiDB-lite"/>
    </source>
</evidence>
<sequence>MRVLQIAGLTLLWVWTGVQVTSATSCSSQVSSGDQGVGIWAEDAPTCPTQGGLGCFGGGATCRFCMAFSTDQSKHLLPCAATTATQAPAPSVAPTTTPTVTPKPTAASTSPTASNDDCSEAFQIAELSVQDAEDSAQFRAQMLRDDNKDTDSGVGVKEEGDKPGVQRDEEENVLKATASLVGEIGGARGVLTLLGFQQTVGSRSLAPLTLHQCLAAFTQRFTPGEPLSAGARAFSKHCARSSSGWWGELKGNDAAKNERAESKVRDVLASATWKNIHSLPHAHATMEVRNALGYGARWDAETRAFRGFLEPPMIQQSRLAALTTPVVFRSSNTMRVLHVSSAFCLVLAVLNAGTNTASAATCSERVSTGDQSMGITAVEDATCMTGGLGCFPDGDQCRFCKKPNATQSSHLMLCSDVQVSMTTAGSGELTTKSTTTSSTMSDSLEAAVDCCFESSKCRFCQSRATVQSAPYAKCSSFGGSSTSTGTTSTSSPTSSPTYTPAPTAASTSTGCSSVVSRSGLEGVSYVSESRCNVAAPSLLGCSARTSCRLCRNYKNEANQYLVSCQVLKDLGATESATASSTPTATDAAESVAINPSAADTVVESSGKLSVSTESENGAAQVATATTPVFAAAAVVALLVVGRRNPMDECKTPDDGPGDDLLTPHGGRGYTPREGSLVMVVSQSSIATL</sequence>
<feature type="region of interest" description="Disordered" evidence="1">
    <location>
        <begin position="143"/>
        <end position="168"/>
    </location>
</feature>
<proteinExistence type="predicted"/>
<dbReference type="Proteomes" id="UP000005238">
    <property type="component" value="Unassembled WGS sequence"/>
</dbReference>
<keyword evidence="4" id="KW-1185">Reference proteome</keyword>